<dbReference type="Pfam" id="PF08263">
    <property type="entry name" value="LRRNT_2"/>
    <property type="match status" value="1"/>
</dbReference>
<evidence type="ECO:0000256" key="13">
    <source>
        <dbReference type="ARBA" id="ARBA00023157"/>
    </source>
</evidence>
<evidence type="ECO:0000256" key="15">
    <source>
        <dbReference type="SAM" id="Phobius"/>
    </source>
</evidence>
<evidence type="ECO:0000256" key="9">
    <source>
        <dbReference type="ARBA" id="ARBA00022737"/>
    </source>
</evidence>
<dbReference type="PROSITE" id="PS50011">
    <property type="entry name" value="PROTEIN_KINASE_DOM"/>
    <property type="match status" value="1"/>
</dbReference>
<evidence type="ECO:0000313" key="18">
    <source>
        <dbReference type="Proteomes" id="UP000242715"/>
    </source>
</evidence>
<dbReference type="PANTHER" id="PTHR48006">
    <property type="entry name" value="LEUCINE-RICH REPEAT-CONTAINING PROTEIN DDB_G0281931-RELATED"/>
    <property type="match status" value="1"/>
</dbReference>
<dbReference type="Gene3D" id="1.10.510.10">
    <property type="entry name" value="Transferase(Phosphotransferase) domain 1"/>
    <property type="match status" value="1"/>
</dbReference>
<dbReference type="GO" id="GO:0016020">
    <property type="term" value="C:membrane"/>
    <property type="evidence" value="ECO:0007669"/>
    <property type="project" value="UniProtKB-SubCell"/>
</dbReference>
<dbReference type="GO" id="GO:0004672">
    <property type="term" value="F:protein kinase activity"/>
    <property type="evidence" value="ECO:0007669"/>
    <property type="project" value="InterPro"/>
</dbReference>
<evidence type="ECO:0000256" key="6">
    <source>
        <dbReference type="ARBA" id="ARBA00022614"/>
    </source>
</evidence>
<comment type="similarity">
    <text evidence="14">Belongs to the polygalacturonase-inhibiting protein family.</text>
</comment>
<dbReference type="Pfam" id="PF07714">
    <property type="entry name" value="PK_Tyr_Ser-Thr"/>
    <property type="match status" value="1"/>
</dbReference>
<feature type="transmembrane region" description="Helical" evidence="15">
    <location>
        <begin position="211"/>
        <end position="231"/>
    </location>
</feature>
<keyword evidence="11 15" id="KW-1133">Transmembrane helix</keyword>
<evidence type="ECO:0000256" key="10">
    <source>
        <dbReference type="ARBA" id="ARBA00022821"/>
    </source>
</evidence>
<dbReference type="InterPro" id="IPR011009">
    <property type="entry name" value="Kinase-like_dom_sf"/>
</dbReference>
<dbReference type="Pfam" id="PF00560">
    <property type="entry name" value="LRR_1"/>
    <property type="match status" value="2"/>
</dbReference>
<keyword evidence="10" id="KW-0611">Plant defense</keyword>
<dbReference type="InterPro" id="IPR032675">
    <property type="entry name" value="LRR_dom_sf"/>
</dbReference>
<organism evidence="17 18">
    <name type="scientific">Trifolium subterraneum</name>
    <name type="common">Subterranean clover</name>
    <dbReference type="NCBI Taxonomy" id="3900"/>
    <lineage>
        <taxon>Eukaryota</taxon>
        <taxon>Viridiplantae</taxon>
        <taxon>Streptophyta</taxon>
        <taxon>Embryophyta</taxon>
        <taxon>Tracheophyta</taxon>
        <taxon>Spermatophyta</taxon>
        <taxon>Magnoliopsida</taxon>
        <taxon>eudicotyledons</taxon>
        <taxon>Gunneridae</taxon>
        <taxon>Pentapetalae</taxon>
        <taxon>rosids</taxon>
        <taxon>fabids</taxon>
        <taxon>Fabales</taxon>
        <taxon>Fabaceae</taxon>
        <taxon>Papilionoideae</taxon>
        <taxon>50 kb inversion clade</taxon>
        <taxon>NPAAA clade</taxon>
        <taxon>Hologalegina</taxon>
        <taxon>IRL clade</taxon>
        <taxon>Trifolieae</taxon>
        <taxon>Trifolium</taxon>
    </lineage>
</organism>
<evidence type="ECO:0000313" key="17">
    <source>
        <dbReference type="EMBL" id="GAU29486.1"/>
    </source>
</evidence>
<keyword evidence="4" id="KW-0134">Cell wall</keyword>
<evidence type="ECO:0000256" key="7">
    <source>
        <dbReference type="ARBA" id="ARBA00022692"/>
    </source>
</evidence>
<dbReference type="InterPro" id="IPR013210">
    <property type="entry name" value="LRR_N_plant-typ"/>
</dbReference>
<keyword evidence="5" id="KW-0964">Secreted</keyword>
<dbReference type="AlphaFoldDB" id="A0A2Z6MAE8"/>
<dbReference type="InterPro" id="IPR000719">
    <property type="entry name" value="Prot_kinase_dom"/>
</dbReference>
<proteinExistence type="inferred from homology"/>
<accession>A0A2Z6MAE8</accession>
<dbReference type="InterPro" id="IPR001245">
    <property type="entry name" value="Ser-Thr/Tyr_kinase_cat_dom"/>
</dbReference>
<keyword evidence="7 15" id="KW-0812">Transmembrane</keyword>
<dbReference type="InterPro" id="IPR051824">
    <property type="entry name" value="LRR_Rcpt-Like_S/T_Kinase"/>
</dbReference>
<keyword evidence="12 15" id="KW-0472">Membrane</keyword>
<keyword evidence="6" id="KW-0433">Leucine-rich repeat</keyword>
<keyword evidence="8" id="KW-0732">Signal</keyword>
<evidence type="ECO:0000256" key="3">
    <source>
        <dbReference type="ARBA" id="ARBA00004479"/>
    </source>
</evidence>
<dbReference type="FunFam" id="3.80.10.10:FF:000400">
    <property type="entry name" value="Nuclear pore complex protein NUP107"/>
    <property type="match status" value="1"/>
</dbReference>
<evidence type="ECO:0000256" key="12">
    <source>
        <dbReference type="ARBA" id="ARBA00023136"/>
    </source>
</evidence>
<evidence type="ECO:0000256" key="8">
    <source>
        <dbReference type="ARBA" id="ARBA00022729"/>
    </source>
</evidence>
<keyword evidence="9" id="KW-0677">Repeat</keyword>
<name>A0A2Z6MAE8_TRISU</name>
<keyword evidence="18" id="KW-1185">Reference proteome</keyword>
<gene>
    <name evidence="17" type="ORF">TSUD_65220</name>
</gene>
<evidence type="ECO:0000256" key="1">
    <source>
        <dbReference type="ARBA" id="ARBA00004170"/>
    </source>
</evidence>
<dbReference type="GO" id="GO:0005524">
    <property type="term" value="F:ATP binding"/>
    <property type="evidence" value="ECO:0007669"/>
    <property type="project" value="InterPro"/>
</dbReference>
<dbReference type="PANTHER" id="PTHR48006:SF74">
    <property type="entry name" value="LRR RECEPTOR-LIKE KINASE FAMILY PROTEIN"/>
    <property type="match status" value="1"/>
</dbReference>
<evidence type="ECO:0000256" key="14">
    <source>
        <dbReference type="ARBA" id="ARBA00038043"/>
    </source>
</evidence>
<dbReference type="Proteomes" id="UP000242715">
    <property type="component" value="Unassembled WGS sequence"/>
</dbReference>
<dbReference type="EMBL" id="DF973397">
    <property type="protein sequence ID" value="GAU29486.1"/>
    <property type="molecule type" value="Genomic_DNA"/>
</dbReference>
<dbReference type="GO" id="GO:0006952">
    <property type="term" value="P:defense response"/>
    <property type="evidence" value="ECO:0007669"/>
    <property type="project" value="UniProtKB-KW"/>
</dbReference>
<dbReference type="InterPro" id="IPR001611">
    <property type="entry name" value="Leu-rich_rpt"/>
</dbReference>
<dbReference type="OrthoDB" id="2151624at2759"/>
<comment type="subcellular location">
    <subcellularLocation>
        <location evidence="1">Membrane</location>
        <topology evidence="1">Peripheral membrane protein</topology>
    </subcellularLocation>
    <subcellularLocation>
        <location evidence="3">Membrane</location>
        <topology evidence="3">Single-pass type I membrane protein</topology>
    </subcellularLocation>
    <subcellularLocation>
        <location evidence="2">Secreted</location>
        <location evidence="2">Cell wall</location>
    </subcellularLocation>
</comment>
<dbReference type="Gene3D" id="3.80.10.10">
    <property type="entry name" value="Ribonuclease Inhibitor"/>
    <property type="match status" value="2"/>
</dbReference>
<keyword evidence="13" id="KW-1015">Disulfide bond</keyword>
<evidence type="ECO:0000259" key="16">
    <source>
        <dbReference type="PROSITE" id="PS50011"/>
    </source>
</evidence>
<reference evidence="18" key="1">
    <citation type="journal article" date="2017" name="Front. Plant Sci.">
        <title>Climate Clever Clovers: New Paradigm to Reduce the Environmental Footprint of Ruminants by Breeding Low Methanogenic Forages Utilizing Haplotype Variation.</title>
        <authorList>
            <person name="Kaur P."/>
            <person name="Appels R."/>
            <person name="Bayer P.E."/>
            <person name="Keeble-Gagnere G."/>
            <person name="Wang J."/>
            <person name="Hirakawa H."/>
            <person name="Shirasawa K."/>
            <person name="Vercoe P."/>
            <person name="Stefanova K."/>
            <person name="Durmic Z."/>
            <person name="Nichols P."/>
            <person name="Revell C."/>
            <person name="Isobe S.N."/>
            <person name="Edwards D."/>
            <person name="Erskine W."/>
        </authorList>
    </citation>
    <scope>NUCLEOTIDE SEQUENCE [LARGE SCALE GENOMIC DNA]</scope>
    <source>
        <strain evidence="18">cv. Daliak</strain>
    </source>
</reference>
<evidence type="ECO:0000256" key="5">
    <source>
        <dbReference type="ARBA" id="ARBA00022525"/>
    </source>
</evidence>
<sequence>MLMAGQSTETDILCLKSIKNSLEDPNNYLQNWNFNNNTESFICGFNGVECWHPYENRVLTLKLSNMGLKGQFPRGLQNCSSLTDLDFSFNELSGPIPSDIARILTFIINFDLSNNMFTDEIPMSLANCTYLNVLKLNNNMLSGEIPMQLAALRRLKEVSFANNYLSGPVPLFSTTVDSNYVNNSGICGGSLRPCPLRSDKCSDFLHSFKSGLIVGYVFSLTCSVMLTFMFYSKCVQFKKKNNYVNKAKELGKYVCSIVSRRTQVVVNQVHKYLQPRLEHKEIKEISVLFERLTSTIWLEELREVTDCFAMDNAIGVGKMGMMYQGKLRNGQLLAVKRLFDSKMFKKQFLLETMILGRYKHKNIVPLLGFCIEENERLLAYTYMSNGRLSKWLHPLKSEVKRLKWPERANIALGIARGLSWLHHTCDLGIVHFNICSECILLDDNFEPKISNFGEAKFMNPNIEDDLGITFKVHDGKKDVYDFGSVLFELITGKTYNELTRSSTTTDFYDNPSNFYNAIDKSLTGEGFEKEVCAVLKIACECVKPTNQRPTMLEVHNNLSNVMKAQYGTSDDSNSTGGLEIASDIIIEEIVEL</sequence>
<dbReference type="SUPFAM" id="SSF52058">
    <property type="entry name" value="L domain-like"/>
    <property type="match status" value="1"/>
</dbReference>
<dbReference type="Gene3D" id="3.30.200.20">
    <property type="entry name" value="Phosphorylase Kinase, domain 1"/>
    <property type="match status" value="1"/>
</dbReference>
<evidence type="ECO:0000256" key="4">
    <source>
        <dbReference type="ARBA" id="ARBA00022512"/>
    </source>
</evidence>
<evidence type="ECO:0000256" key="11">
    <source>
        <dbReference type="ARBA" id="ARBA00022989"/>
    </source>
</evidence>
<evidence type="ECO:0000256" key="2">
    <source>
        <dbReference type="ARBA" id="ARBA00004191"/>
    </source>
</evidence>
<protein>
    <recommendedName>
        <fullName evidence="16">Protein kinase domain-containing protein</fullName>
    </recommendedName>
</protein>
<dbReference type="SUPFAM" id="SSF56112">
    <property type="entry name" value="Protein kinase-like (PK-like)"/>
    <property type="match status" value="1"/>
</dbReference>
<feature type="domain" description="Protein kinase" evidence="16">
    <location>
        <begin position="308"/>
        <end position="558"/>
    </location>
</feature>